<protein>
    <submittedName>
        <fullName evidence="1">Uncharacterized protein</fullName>
    </submittedName>
</protein>
<sequence>MMCVHYKCGHKNCDARENVQRFTPSKHIYPEKPWEYEGYHQACQQEVTEGLSPPTSPTPI</sequence>
<evidence type="ECO:0000313" key="1">
    <source>
        <dbReference type="EMBL" id="MBX48827.1"/>
    </source>
</evidence>
<dbReference type="EMBL" id="GGEC01068343">
    <property type="protein sequence ID" value="MBX48827.1"/>
    <property type="molecule type" value="Transcribed_RNA"/>
</dbReference>
<name>A0A2P2P268_RHIMU</name>
<proteinExistence type="predicted"/>
<organism evidence="1">
    <name type="scientific">Rhizophora mucronata</name>
    <name type="common">Asiatic mangrove</name>
    <dbReference type="NCBI Taxonomy" id="61149"/>
    <lineage>
        <taxon>Eukaryota</taxon>
        <taxon>Viridiplantae</taxon>
        <taxon>Streptophyta</taxon>
        <taxon>Embryophyta</taxon>
        <taxon>Tracheophyta</taxon>
        <taxon>Spermatophyta</taxon>
        <taxon>Magnoliopsida</taxon>
        <taxon>eudicotyledons</taxon>
        <taxon>Gunneridae</taxon>
        <taxon>Pentapetalae</taxon>
        <taxon>rosids</taxon>
        <taxon>fabids</taxon>
        <taxon>Malpighiales</taxon>
        <taxon>Rhizophoraceae</taxon>
        <taxon>Rhizophora</taxon>
    </lineage>
</organism>
<dbReference type="AlphaFoldDB" id="A0A2P2P268"/>
<accession>A0A2P2P268</accession>
<reference evidence="1" key="1">
    <citation type="submission" date="2018-02" db="EMBL/GenBank/DDBJ databases">
        <title>Rhizophora mucronata_Transcriptome.</title>
        <authorList>
            <person name="Meera S.P."/>
            <person name="Sreeshan A."/>
            <person name="Augustine A."/>
        </authorList>
    </citation>
    <scope>NUCLEOTIDE SEQUENCE</scope>
    <source>
        <tissue evidence="1">Leaf</tissue>
    </source>
</reference>